<dbReference type="Proteomes" id="UP001281761">
    <property type="component" value="Unassembled WGS sequence"/>
</dbReference>
<evidence type="ECO:0000313" key="2">
    <source>
        <dbReference type="Proteomes" id="UP001281761"/>
    </source>
</evidence>
<organism evidence="1 2">
    <name type="scientific">Blattamonas nauphoetae</name>
    <dbReference type="NCBI Taxonomy" id="2049346"/>
    <lineage>
        <taxon>Eukaryota</taxon>
        <taxon>Metamonada</taxon>
        <taxon>Preaxostyla</taxon>
        <taxon>Oxymonadida</taxon>
        <taxon>Blattamonas</taxon>
    </lineage>
</organism>
<gene>
    <name evidence="1" type="ORF">BLNAU_8456</name>
</gene>
<name>A0ABQ9XYT0_9EUKA</name>
<proteinExistence type="predicted"/>
<comment type="caution">
    <text evidence="1">The sequence shown here is derived from an EMBL/GenBank/DDBJ whole genome shotgun (WGS) entry which is preliminary data.</text>
</comment>
<accession>A0ABQ9XYT0</accession>
<evidence type="ECO:0000313" key="1">
    <source>
        <dbReference type="EMBL" id="KAK2956616.1"/>
    </source>
</evidence>
<reference evidence="1 2" key="1">
    <citation type="journal article" date="2022" name="bioRxiv">
        <title>Genomics of Preaxostyla Flagellates Illuminates Evolutionary Transitions and the Path Towards Mitochondrial Loss.</title>
        <authorList>
            <person name="Novak L.V.F."/>
            <person name="Treitli S.C."/>
            <person name="Pyrih J."/>
            <person name="Halakuc P."/>
            <person name="Pipaliya S.V."/>
            <person name="Vacek V."/>
            <person name="Brzon O."/>
            <person name="Soukal P."/>
            <person name="Eme L."/>
            <person name="Dacks J.B."/>
            <person name="Karnkowska A."/>
            <person name="Elias M."/>
            <person name="Hampl V."/>
        </authorList>
    </citation>
    <scope>NUCLEOTIDE SEQUENCE [LARGE SCALE GENOMIC DNA]</scope>
    <source>
        <strain evidence="1">NAU3</strain>
        <tissue evidence="1">Gut</tissue>
    </source>
</reference>
<protein>
    <submittedName>
        <fullName evidence="1">Uncharacterized protein</fullName>
    </submittedName>
</protein>
<keyword evidence="2" id="KW-1185">Reference proteome</keyword>
<sequence>MKMLVDLVANSSTQVRLALVTADLIPQLIVTLNPLSLSFTEGVDIHTGLIRIITWSVWLSLPYHLTKLGIEDDNGQQAVHETVLQQVLAPSEQYISYLCVNRYSIVGGDQSRYFLLILAQLLRSSMMDILRKVDKQGGEVRQMWKIVSRMLRMEGIEDVMEEKLRNHRDQTFGGAIVTFSIKWNNMLGMNLTRRA</sequence>
<dbReference type="EMBL" id="JARBJD010000054">
    <property type="protein sequence ID" value="KAK2956616.1"/>
    <property type="molecule type" value="Genomic_DNA"/>
</dbReference>